<feature type="chain" id="PRO_5045007437" description="Carboxylic ester hydrolase" evidence="8">
    <location>
        <begin position="20"/>
        <end position="564"/>
    </location>
</feature>
<keyword evidence="2" id="KW-0719">Serine esterase</keyword>
<evidence type="ECO:0000313" key="9">
    <source>
        <dbReference type="EMBL" id="KAL2839658.1"/>
    </source>
</evidence>
<gene>
    <name evidence="9" type="ORF">BJY01DRAFT_250387</name>
</gene>
<feature type="signal peptide" evidence="8">
    <location>
        <begin position="1"/>
        <end position="19"/>
    </location>
</feature>
<evidence type="ECO:0000256" key="6">
    <source>
        <dbReference type="ARBA" id="ARBA00022837"/>
    </source>
</evidence>
<reference evidence="9 10" key="1">
    <citation type="submission" date="2024-07" db="EMBL/GenBank/DDBJ databases">
        <title>Section-level genome sequencing and comparative genomics of Aspergillus sections Usti and Cavernicolus.</title>
        <authorList>
            <consortium name="Lawrence Berkeley National Laboratory"/>
            <person name="Nybo J.L."/>
            <person name="Vesth T.C."/>
            <person name="Theobald S."/>
            <person name="Frisvad J.C."/>
            <person name="Larsen T.O."/>
            <person name="Kjaerboelling I."/>
            <person name="Rothschild-Mancinelli K."/>
            <person name="Lyhne E.K."/>
            <person name="Kogle M.E."/>
            <person name="Barry K."/>
            <person name="Clum A."/>
            <person name="Na H."/>
            <person name="Ledsgaard L."/>
            <person name="Lin J."/>
            <person name="Lipzen A."/>
            <person name="Kuo A."/>
            <person name="Riley R."/>
            <person name="Mondo S."/>
            <person name="Labutti K."/>
            <person name="Haridas S."/>
            <person name="Pangalinan J."/>
            <person name="Salamov A.A."/>
            <person name="Simmons B.A."/>
            <person name="Magnuson J.K."/>
            <person name="Chen J."/>
            <person name="Drula E."/>
            <person name="Henrissat B."/>
            <person name="Wiebenga A."/>
            <person name="Lubbers R.J."/>
            <person name="Gomes A.C."/>
            <person name="Makela M.R."/>
            <person name="Stajich J."/>
            <person name="Grigoriev I.V."/>
            <person name="Mortensen U.H."/>
            <person name="De Vries R.P."/>
            <person name="Baker S.E."/>
            <person name="Andersen M.R."/>
        </authorList>
    </citation>
    <scope>NUCLEOTIDE SEQUENCE [LARGE SCALE GENOMIC DNA]</scope>
    <source>
        <strain evidence="9 10">CBS 123904</strain>
    </source>
</reference>
<keyword evidence="4 8" id="KW-0732">Signal</keyword>
<dbReference type="InterPro" id="IPR011118">
    <property type="entry name" value="Tannase/feruloyl_esterase"/>
</dbReference>
<protein>
    <recommendedName>
        <fullName evidence="8">Carboxylic ester hydrolase</fullName>
        <ecNumber evidence="8">3.1.1.-</ecNumber>
    </recommendedName>
</protein>
<keyword evidence="7" id="KW-1015">Disulfide bond</keyword>
<evidence type="ECO:0000313" key="10">
    <source>
        <dbReference type="Proteomes" id="UP001610446"/>
    </source>
</evidence>
<evidence type="ECO:0000256" key="1">
    <source>
        <dbReference type="ARBA" id="ARBA00006249"/>
    </source>
</evidence>
<evidence type="ECO:0000256" key="3">
    <source>
        <dbReference type="ARBA" id="ARBA00022723"/>
    </source>
</evidence>
<evidence type="ECO:0000256" key="4">
    <source>
        <dbReference type="ARBA" id="ARBA00022729"/>
    </source>
</evidence>
<name>A0ABR4JHZ3_9EURO</name>
<keyword evidence="10" id="KW-1185">Reference proteome</keyword>
<dbReference type="InterPro" id="IPR029058">
    <property type="entry name" value="AB_hydrolase_fold"/>
</dbReference>
<evidence type="ECO:0000256" key="7">
    <source>
        <dbReference type="ARBA" id="ARBA00023157"/>
    </source>
</evidence>
<proteinExistence type="inferred from homology"/>
<dbReference type="Proteomes" id="UP001610446">
    <property type="component" value="Unassembled WGS sequence"/>
</dbReference>
<sequence>MNWLCRGLLLAPYAAVAQLQNVIGCDCKCDNGNMPSMKAPDTGVGGDILSAGSMCSPDRIAHPSIFGLQILDLAISHRKNYTFDLLNIPGGPTETYAPMNLCHVSVTYAHPGWNDKITVTVYMPTENWNGRFQGTGGGGFVTGGESLNTFYMIPGLRDGFAVATTNGGHGEDIAVHSVDAGDWALLSPGNVNLPLLADFAHVALHDMAEIGKAITTSFYGVAPHHSYFQGGSTGGRQAIMMAQKYPRDYDGIVSICPAINWAKFIMAGYWPQFVMNQLGVYPHGCELDAVTAEAIAACDALDGVEDGYISLPGRCDFDALSVVGKEFECAGGRRGRISREAATIANAAWTGPRSSAGKFQWYGIGKDALLGDNGQGIASTQCDEDGTCRGVPFAIPVSWIRHFITKDPDFDITAITHAEWDLLFHRSVSEYESLLSASYADLSEFRAAGGKLLSWHGMRDAVIPFNGSVHYYNSVLQEDEDAQAFFRLFLAPGAEHSGWVGPVPSDLVDTVVDWVERQEAPETLRVKGPDGNGRIVERDLCMYPSVQEYVSGDPSLPPSFRCVG</sequence>
<organism evidence="9 10">
    <name type="scientific">Aspergillus pseudoustus</name>
    <dbReference type="NCBI Taxonomy" id="1810923"/>
    <lineage>
        <taxon>Eukaryota</taxon>
        <taxon>Fungi</taxon>
        <taxon>Dikarya</taxon>
        <taxon>Ascomycota</taxon>
        <taxon>Pezizomycotina</taxon>
        <taxon>Eurotiomycetes</taxon>
        <taxon>Eurotiomycetidae</taxon>
        <taxon>Eurotiales</taxon>
        <taxon>Aspergillaceae</taxon>
        <taxon>Aspergillus</taxon>
        <taxon>Aspergillus subgen. Nidulantes</taxon>
    </lineage>
</organism>
<dbReference type="SUPFAM" id="SSF53474">
    <property type="entry name" value="alpha/beta-Hydrolases"/>
    <property type="match status" value="1"/>
</dbReference>
<evidence type="ECO:0000256" key="2">
    <source>
        <dbReference type="ARBA" id="ARBA00022487"/>
    </source>
</evidence>
<keyword evidence="5 8" id="KW-0378">Hydrolase</keyword>
<dbReference type="Gene3D" id="3.40.50.1820">
    <property type="entry name" value="alpha/beta hydrolase"/>
    <property type="match status" value="1"/>
</dbReference>
<keyword evidence="3" id="KW-0479">Metal-binding</keyword>
<accession>A0ABR4JHZ3</accession>
<evidence type="ECO:0000256" key="5">
    <source>
        <dbReference type="ARBA" id="ARBA00022801"/>
    </source>
</evidence>
<keyword evidence="6" id="KW-0106">Calcium</keyword>
<dbReference type="Pfam" id="PF07519">
    <property type="entry name" value="Tannase"/>
    <property type="match status" value="1"/>
</dbReference>
<dbReference type="EC" id="3.1.1.-" evidence="8"/>
<evidence type="ECO:0000256" key="8">
    <source>
        <dbReference type="RuleBase" id="RU361238"/>
    </source>
</evidence>
<dbReference type="EMBL" id="JBFXLU010000130">
    <property type="protein sequence ID" value="KAL2839658.1"/>
    <property type="molecule type" value="Genomic_DNA"/>
</dbReference>
<comment type="caution">
    <text evidence="9">The sequence shown here is derived from an EMBL/GenBank/DDBJ whole genome shotgun (WGS) entry which is preliminary data.</text>
</comment>
<comment type="similarity">
    <text evidence="1 8">Belongs to the tannase family.</text>
</comment>
<dbReference type="PANTHER" id="PTHR33938:SF8">
    <property type="entry name" value="CARBOXYLIC ESTER HYDROLASE"/>
    <property type="match status" value="1"/>
</dbReference>
<dbReference type="PANTHER" id="PTHR33938">
    <property type="entry name" value="FERULOYL ESTERASE B-RELATED"/>
    <property type="match status" value="1"/>
</dbReference>